<dbReference type="Proteomes" id="UP001212123">
    <property type="component" value="Unassembled WGS sequence"/>
</dbReference>
<reference evidence="1 2" key="1">
    <citation type="submission" date="2023-01" db="EMBL/GenBank/DDBJ databases">
        <title>Genomes from the Australian National Cyanobacteria Reference Collection.</title>
        <authorList>
            <person name="Willis A."/>
            <person name="Lee E.M.F."/>
        </authorList>
    </citation>
    <scope>NUCLEOTIDE SEQUENCE [LARGE SCALE GENOMIC DNA]</scope>
    <source>
        <strain evidence="1 2">CS-537/01</strain>
    </source>
</reference>
<name>A0ABT5AA42_9CYAN</name>
<gene>
    <name evidence="1" type="ORF">PN492_20170</name>
</gene>
<sequence>MKNCRYDKGTGNGEQVLGNFTFRYLCRVFSVHLLILAFEKQFPKLLSKVLAI</sequence>
<accession>A0ABT5AA42</accession>
<dbReference type="EMBL" id="JAQMTU010000127">
    <property type="protein sequence ID" value="MDB9488840.1"/>
    <property type="molecule type" value="Genomic_DNA"/>
</dbReference>
<evidence type="ECO:0000313" key="2">
    <source>
        <dbReference type="Proteomes" id="UP001212123"/>
    </source>
</evidence>
<dbReference type="RefSeq" id="WP_271806273.1">
    <property type="nucleotide sequence ID" value="NZ_JAQMTU010000127.1"/>
</dbReference>
<keyword evidence="2" id="KW-1185">Reference proteome</keyword>
<protein>
    <recommendedName>
        <fullName evidence="3">Transposase</fullName>
    </recommendedName>
</protein>
<comment type="caution">
    <text evidence="1">The sequence shown here is derived from an EMBL/GenBank/DDBJ whole genome shotgun (WGS) entry which is preliminary data.</text>
</comment>
<proteinExistence type="predicted"/>
<evidence type="ECO:0000313" key="1">
    <source>
        <dbReference type="EMBL" id="MDB9488840.1"/>
    </source>
</evidence>
<evidence type="ECO:0008006" key="3">
    <source>
        <dbReference type="Google" id="ProtNLM"/>
    </source>
</evidence>
<organism evidence="1 2">
    <name type="scientific">Dolichospermum circinale CS-537/01</name>
    <dbReference type="NCBI Taxonomy" id="3021739"/>
    <lineage>
        <taxon>Bacteria</taxon>
        <taxon>Bacillati</taxon>
        <taxon>Cyanobacteriota</taxon>
        <taxon>Cyanophyceae</taxon>
        <taxon>Nostocales</taxon>
        <taxon>Aphanizomenonaceae</taxon>
        <taxon>Dolichospermum</taxon>
        <taxon>Dolichospermum circinale</taxon>
    </lineage>
</organism>